<dbReference type="InterPro" id="IPR036513">
    <property type="entry name" value="STAS_dom_sf"/>
</dbReference>
<comment type="caution">
    <text evidence="4">The sequence shown here is derived from an EMBL/GenBank/DDBJ whole genome shotgun (WGS) entry which is preliminary data.</text>
</comment>
<proteinExistence type="inferred from homology"/>
<evidence type="ECO:0000313" key="5">
    <source>
        <dbReference type="Proteomes" id="UP000619244"/>
    </source>
</evidence>
<dbReference type="InterPro" id="IPR002645">
    <property type="entry name" value="STAS_dom"/>
</dbReference>
<dbReference type="NCBIfam" id="TIGR00377">
    <property type="entry name" value="ant_ant_sig"/>
    <property type="match status" value="1"/>
</dbReference>
<evidence type="ECO:0000313" key="4">
    <source>
        <dbReference type="EMBL" id="GGX90603.1"/>
    </source>
</evidence>
<dbReference type="Proteomes" id="UP000619244">
    <property type="component" value="Unassembled WGS sequence"/>
</dbReference>
<accession>A0A918NRK6</accession>
<evidence type="ECO:0000256" key="2">
    <source>
        <dbReference type="RuleBase" id="RU003749"/>
    </source>
</evidence>
<gene>
    <name evidence="4" type="ORF">GCM10010358_50750</name>
</gene>
<evidence type="ECO:0000259" key="3">
    <source>
        <dbReference type="PROSITE" id="PS50801"/>
    </source>
</evidence>
<dbReference type="InterPro" id="IPR003658">
    <property type="entry name" value="Anti-sigma_ant"/>
</dbReference>
<feature type="domain" description="STAS" evidence="3">
    <location>
        <begin position="10"/>
        <end position="119"/>
    </location>
</feature>
<dbReference type="PROSITE" id="PS50801">
    <property type="entry name" value="STAS"/>
    <property type="match status" value="1"/>
</dbReference>
<dbReference type="RefSeq" id="WP_229919543.1">
    <property type="nucleotide sequence ID" value="NZ_BMVU01000028.1"/>
</dbReference>
<comment type="similarity">
    <text evidence="1 2">Belongs to the anti-sigma-factor antagonist family.</text>
</comment>
<reference evidence="4" key="1">
    <citation type="journal article" date="2014" name="Int. J. Syst. Evol. Microbiol.">
        <title>Complete genome sequence of Corynebacterium casei LMG S-19264T (=DSM 44701T), isolated from a smear-ripened cheese.</title>
        <authorList>
            <consortium name="US DOE Joint Genome Institute (JGI-PGF)"/>
            <person name="Walter F."/>
            <person name="Albersmeier A."/>
            <person name="Kalinowski J."/>
            <person name="Ruckert C."/>
        </authorList>
    </citation>
    <scope>NUCLEOTIDE SEQUENCE</scope>
    <source>
        <strain evidence="4">JCM 4790</strain>
    </source>
</reference>
<dbReference type="SUPFAM" id="SSF52091">
    <property type="entry name" value="SpoIIaa-like"/>
    <property type="match status" value="1"/>
</dbReference>
<protein>
    <recommendedName>
        <fullName evidence="2">Anti-sigma factor antagonist</fullName>
    </recommendedName>
</protein>
<evidence type="ECO:0000256" key="1">
    <source>
        <dbReference type="ARBA" id="ARBA00009013"/>
    </source>
</evidence>
<keyword evidence="5" id="KW-1185">Reference proteome</keyword>
<dbReference type="PANTHER" id="PTHR33495">
    <property type="entry name" value="ANTI-SIGMA FACTOR ANTAGONIST TM_1081-RELATED-RELATED"/>
    <property type="match status" value="1"/>
</dbReference>
<name>A0A918NRK6_9ACTN</name>
<dbReference type="PANTHER" id="PTHR33495:SF2">
    <property type="entry name" value="ANTI-SIGMA FACTOR ANTAGONIST TM_1081-RELATED"/>
    <property type="match status" value="1"/>
</dbReference>
<sequence>MPRRIAWPVGHIRTRRVQGHLVIEFHGEIDIAAAVGILPQLIAATAPAGQRVVVDLTPVEFFDCYGLRLLCRAERRVTERGGRLQLVCDRPLTLRILRAGGLIGRFRPLPTLEAALAHDATDVAR</sequence>
<dbReference type="Gene3D" id="3.30.750.24">
    <property type="entry name" value="STAS domain"/>
    <property type="match status" value="1"/>
</dbReference>
<reference evidence="4" key="2">
    <citation type="submission" date="2020-09" db="EMBL/GenBank/DDBJ databases">
        <authorList>
            <person name="Sun Q."/>
            <person name="Ohkuma M."/>
        </authorList>
    </citation>
    <scope>NUCLEOTIDE SEQUENCE</scope>
    <source>
        <strain evidence="4">JCM 4790</strain>
    </source>
</reference>
<dbReference type="CDD" id="cd07043">
    <property type="entry name" value="STAS_anti-anti-sigma_factors"/>
    <property type="match status" value="1"/>
</dbReference>
<dbReference type="AlphaFoldDB" id="A0A918NRK6"/>
<organism evidence="4 5">
    <name type="scientific">Streptomyces minutiscleroticus</name>
    <dbReference type="NCBI Taxonomy" id="68238"/>
    <lineage>
        <taxon>Bacteria</taxon>
        <taxon>Bacillati</taxon>
        <taxon>Actinomycetota</taxon>
        <taxon>Actinomycetes</taxon>
        <taxon>Kitasatosporales</taxon>
        <taxon>Streptomycetaceae</taxon>
        <taxon>Streptomyces</taxon>
    </lineage>
</organism>
<dbReference type="GO" id="GO:0043856">
    <property type="term" value="F:anti-sigma factor antagonist activity"/>
    <property type="evidence" value="ECO:0007669"/>
    <property type="project" value="InterPro"/>
</dbReference>
<dbReference type="EMBL" id="BMVU01000028">
    <property type="protein sequence ID" value="GGX90603.1"/>
    <property type="molecule type" value="Genomic_DNA"/>
</dbReference>
<dbReference type="Pfam" id="PF01740">
    <property type="entry name" value="STAS"/>
    <property type="match status" value="1"/>
</dbReference>